<proteinExistence type="predicted"/>
<dbReference type="EC" id="2.7.11.1" evidence="1"/>
<keyword evidence="2 12" id="KW-0723">Serine/threonine-protein kinase</keyword>
<evidence type="ECO:0000256" key="8">
    <source>
        <dbReference type="ARBA" id="ARBA00048679"/>
    </source>
</evidence>
<dbReference type="InterPro" id="IPR011009">
    <property type="entry name" value="Kinase-like_dom_sf"/>
</dbReference>
<feature type="region of interest" description="Disordered" evidence="9">
    <location>
        <begin position="326"/>
        <end position="358"/>
    </location>
</feature>
<evidence type="ECO:0000256" key="1">
    <source>
        <dbReference type="ARBA" id="ARBA00012513"/>
    </source>
</evidence>
<evidence type="ECO:0000256" key="7">
    <source>
        <dbReference type="ARBA" id="ARBA00047899"/>
    </source>
</evidence>
<feature type="compositionally biased region" description="Polar residues" evidence="9">
    <location>
        <begin position="341"/>
        <end position="352"/>
    </location>
</feature>
<dbReference type="SUPFAM" id="SSF56112">
    <property type="entry name" value="Protein kinase-like (PK-like)"/>
    <property type="match status" value="1"/>
</dbReference>
<evidence type="ECO:0000259" key="11">
    <source>
        <dbReference type="PROSITE" id="PS50011"/>
    </source>
</evidence>
<keyword evidence="5 12" id="KW-0418">Kinase</keyword>
<evidence type="ECO:0000313" key="12">
    <source>
        <dbReference type="EMBL" id="TLF82391.1"/>
    </source>
</evidence>
<dbReference type="Gene3D" id="3.30.200.20">
    <property type="entry name" value="Phosphorylase Kinase, domain 1"/>
    <property type="match status" value="1"/>
</dbReference>
<evidence type="ECO:0000256" key="6">
    <source>
        <dbReference type="ARBA" id="ARBA00022840"/>
    </source>
</evidence>
<gene>
    <name evidence="12" type="ORF">FEK34_01185</name>
</gene>
<evidence type="ECO:0000256" key="10">
    <source>
        <dbReference type="SAM" id="Phobius"/>
    </source>
</evidence>
<dbReference type="PANTHER" id="PTHR43289">
    <property type="entry name" value="MITOGEN-ACTIVATED PROTEIN KINASE KINASE KINASE 20-RELATED"/>
    <property type="match status" value="1"/>
</dbReference>
<dbReference type="CDD" id="cd14014">
    <property type="entry name" value="STKc_PknB_like"/>
    <property type="match status" value="1"/>
</dbReference>
<dbReference type="FunFam" id="1.10.510.10:FF:000021">
    <property type="entry name" value="Serine/threonine protein kinase"/>
    <property type="match status" value="1"/>
</dbReference>
<keyword evidence="4" id="KW-0547">Nucleotide-binding</keyword>
<evidence type="ECO:0000256" key="3">
    <source>
        <dbReference type="ARBA" id="ARBA00022679"/>
    </source>
</evidence>
<dbReference type="RefSeq" id="WP_138446020.1">
    <property type="nucleotide sequence ID" value="NZ_VBUT01000001.1"/>
</dbReference>
<evidence type="ECO:0000313" key="13">
    <source>
        <dbReference type="Proteomes" id="UP000306378"/>
    </source>
</evidence>
<comment type="catalytic activity">
    <reaction evidence="7">
        <text>L-threonyl-[protein] + ATP = O-phospho-L-threonyl-[protein] + ADP + H(+)</text>
        <dbReference type="Rhea" id="RHEA:46608"/>
        <dbReference type="Rhea" id="RHEA-COMP:11060"/>
        <dbReference type="Rhea" id="RHEA-COMP:11605"/>
        <dbReference type="ChEBI" id="CHEBI:15378"/>
        <dbReference type="ChEBI" id="CHEBI:30013"/>
        <dbReference type="ChEBI" id="CHEBI:30616"/>
        <dbReference type="ChEBI" id="CHEBI:61977"/>
        <dbReference type="ChEBI" id="CHEBI:456216"/>
        <dbReference type="EC" id="2.7.11.1"/>
    </reaction>
</comment>
<comment type="catalytic activity">
    <reaction evidence="8">
        <text>L-seryl-[protein] + ATP = O-phospho-L-seryl-[protein] + ADP + H(+)</text>
        <dbReference type="Rhea" id="RHEA:17989"/>
        <dbReference type="Rhea" id="RHEA-COMP:9863"/>
        <dbReference type="Rhea" id="RHEA-COMP:11604"/>
        <dbReference type="ChEBI" id="CHEBI:15378"/>
        <dbReference type="ChEBI" id="CHEBI:29999"/>
        <dbReference type="ChEBI" id="CHEBI:30616"/>
        <dbReference type="ChEBI" id="CHEBI:83421"/>
        <dbReference type="ChEBI" id="CHEBI:456216"/>
        <dbReference type="EC" id="2.7.11.1"/>
    </reaction>
</comment>
<dbReference type="PROSITE" id="PS00108">
    <property type="entry name" value="PROTEIN_KINASE_ST"/>
    <property type="match status" value="1"/>
</dbReference>
<keyword evidence="10" id="KW-1133">Transmembrane helix</keyword>
<dbReference type="InterPro" id="IPR008271">
    <property type="entry name" value="Ser/Thr_kinase_AS"/>
</dbReference>
<dbReference type="FunFam" id="3.30.200.20:FF:000035">
    <property type="entry name" value="Serine/threonine protein kinase Stk1"/>
    <property type="match status" value="1"/>
</dbReference>
<organism evidence="12 13">
    <name type="scientific">Nocardia cyriacigeorgica</name>
    <dbReference type="NCBI Taxonomy" id="135487"/>
    <lineage>
        <taxon>Bacteria</taxon>
        <taxon>Bacillati</taxon>
        <taxon>Actinomycetota</taxon>
        <taxon>Actinomycetes</taxon>
        <taxon>Mycobacteriales</taxon>
        <taxon>Nocardiaceae</taxon>
        <taxon>Nocardia</taxon>
    </lineage>
</organism>
<keyword evidence="6" id="KW-0067">ATP-binding</keyword>
<feature type="transmembrane region" description="Helical" evidence="10">
    <location>
        <begin position="362"/>
        <end position="383"/>
    </location>
</feature>
<dbReference type="Pfam" id="PF00069">
    <property type="entry name" value="Pkinase"/>
    <property type="match status" value="1"/>
</dbReference>
<dbReference type="GO" id="GO:0004674">
    <property type="term" value="F:protein serine/threonine kinase activity"/>
    <property type="evidence" value="ECO:0007669"/>
    <property type="project" value="UniProtKB-KW"/>
</dbReference>
<keyword evidence="10" id="KW-0472">Membrane</keyword>
<dbReference type="InterPro" id="IPR000719">
    <property type="entry name" value="Prot_kinase_dom"/>
</dbReference>
<keyword evidence="3" id="KW-0808">Transferase</keyword>
<dbReference type="Gene3D" id="3.40.50.1980">
    <property type="entry name" value="Nitrogenase molybdenum iron protein domain"/>
    <property type="match status" value="1"/>
</dbReference>
<evidence type="ECO:0000256" key="2">
    <source>
        <dbReference type="ARBA" id="ARBA00022527"/>
    </source>
</evidence>
<reference evidence="12 13" key="1">
    <citation type="submission" date="2019-05" db="EMBL/GenBank/DDBJ databases">
        <title>Genomes sequences of two Nocardia cyriacigeorgica environmental isolates, type strains Nocardia asteroides ATCC 19247 and Nocardia cyriacigeorgica DSM 44484.</title>
        <authorList>
            <person name="Vautrin F."/>
            <person name="Bergeron E."/>
            <person name="Dubost A."/>
            <person name="Abrouk D."/>
            <person name="Rodriguez Nava V."/>
            <person name="Pujic P."/>
        </authorList>
    </citation>
    <scope>NUCLEOTIDE SEQUENCE [LARGE SCALE GENOMIC DNA]</scope>
    <source>
        <strain evidence="12 13">EML 446</strain>
    </source>
</reference>
<keyword evidence="10" id="KW-0812">Transmembrane</keyword>
<evidence type="ECO:0000256" key="5">
    <source>
        <dbReference type="ARBA" id="ARBA00022777"/>
    </source>
</evidence>
<protein>
    <recommendedName>
        <fullName evidence="1">non-specific serine/threonine protein kinase</fullName>
        <ecNumber evidence="1">2.7.11.1</ecNumber>
    </recommendedName>
</protein>
<dbReference type="PANTHER" id="PTHR43289:SF6">
    <property type="entry name" value="SERINE_THREONINE-PROTEIN KINASE NEKL-3"/>
    <property type="match status" value="1"/>
</dbReference>
<sequence length="552" mass="58939">MAMSPGTIVGGYRIQRVLGAGGMGTVYLAKHPSLPRMDALKVLSGHLSADNEFRARFEREANLAAGLDHPNIVSVYNRGEENGQLWIAMQYVDGTDAAAELERDPRAMTPQRALRIVTEVGKGLDYAHRRGLLHRDVKPANFLLSAEQDEEERVLLTDFGVAKSSEDTTDLTQTGSFVATIAYAPPEQLAGGRLDHRADIYSLACAFYKLLTGQNPYPATQPAMVMMGHLHEPPPRATAVNRNLPPAIDQVFARALAKNPAERFNTCREFTDAATQVLSGSIPHAPGPNYTSGTHQYPTGTLGYTSGAHAHAQEPSWPRYAVNNTAEQTRPPTDPRAHMSAPNQSIPTSSTPAAPGRKRRGVLTAAAAVVVVALAAGIGIWALSGGDTPAGPSETSTTAAAPGSIEEARQNNPAFEGKTVTVVDVTGGKAYDNQLAMYLSPSDQAKFLQDLGFAFNSAFTKAGDEPSPRPVTKDTRYTTFSKINSGYLIAIRSDEGAGGGGLSGLDPYINDVKATVIVVDDPATVNAFRNWTSSSQPLLLEKLVPILRAQVK</sequence>
<name>A0A5R8P0A8_9NOCA</name>
<feature type="domain" description="Protein kinase" evidence="11">
    <location>
        <begin position="12"/>
        <end position="278"/>
    </location>
</feature>
<evidence type="ECO:0000256" key="4">
    <source>
        <dbReference type="ARBA" id="ARBA00022741"/>
    </source>
</evidence>
<dbReference type="PROSITE" id="PS50011">
    <property type="entry name" value="PROTEIN_KINASE_DOM"/>
    <property type="match status" value="1"/>
</dbReference>
<dbReference type="Proteomes" id="UP000306378">
    <property type="component" value="Unassembled WGS sequence"/>
</dbReference>
<dbReference type="GO" id="GO:0045717">
    <property type="term" value="P:negative regulation of fatty acid biosynthetic process"/>
    <property type="evidence" value="ECO:0007669"/>
    <property type="project" value="UniProtKB-ARBA"/>
</dbReference>
<dbReference type="EMBL" id="VBUT01000001">
    <property type="protein sequence ID" value="TLF82391.1"/>
    <property type="molecule type" value="Genomic_DNA"/>
</dbReference>
<dbReference type="Gene3D" id="1.10.510.10">
    <property type="entry name" value="Transferase(Phosphotransferase) domain 1"/>
    <property type="match status" value="1"/>
</dbReference>
<comment type="caution">
    <text evidence="12">The sequence shown here is derived from an EMBL/GenBank/DDBJ whole genome shotgun (WGS) entry which is preliminary data.</text>
</comment>
<dbReference type="SMART" id="SM00220">
    <property type="entry name" value="S_TKc"/>
    <property type="match status" value="1"/>
</dbReference>
<evidence type="ECO:0000256" key="9">
    <source>
        <dbReference type="SAM" id="MobiDB-lite"/>
    </source>
</evidence>
<dbReference type="AlphaFoldDB" id="A0A5R8P0A8"/>
<dbReference type="GO" id="GO:0005524">
    <property type="term" value="F:ATP binding"/>
    <property type="evidence" value="ECO:0007669"/>
    <property type="project" value="UniProtKB-KW"/>
</dbReference>
<accession>A0A5R8P0A8</accession>